<reference evidence="3" key="1">
    <citation type="submission" date="2016-10" db="EMBL/GenBank/DDBJ databases">
        <authorList>
            <person name="Varghese N."/>
            <person name="Submissions S."/>
        </authorList>
    </citation>
    <scope>NUCLEOTIDE SEQUENCE [LARGE SCALE GENOMIC DNA]</scope>
    <source>
        <strain evidence="3">DSM 22619</strain>
    </source>
</reference>
<evidence type="ECO:0000313" key="3">
    <source>
        <dbReference type="Proteomes" id="UP000198528"/>
    </source>
</evidence>
<evidence type="ECO:0000256" key="1">
    <source>
        <dbReference type="SAM" id="Phobius"/>
    </source>
</evidence>
<organism evidence="2 3">
    <name type="scientific">Parafannyhessea umbonata</name>
    <dbReference type="NCBI Taxonomy" id="604330"/>
    <lineage>
        <taxon>Bacteria</taxon>
        <taxon>Bacillati</taxon>
        <taxon>Actinomycetota</taxon>
        <taxon>Coriobacteriia</taxon>
        <taxon>Coriobacteriales</taxon>
        <taxon>Atopobiaceae</taxon>
        <taxon>Parafannyhessea</taxon>
    </lineage>
</organism>
<gene>
    <name evidence="2" type="ORF">SAMN04487824_1326</name>
</gene>
<name>A0A1G6NAS3_9ACTN</name>
<feature type="transmembrane region" description="Helical" evidence="1">
    <location>
        <begin position="6"/>
        <end position="24"/>
    </location>
</feature>
<dbReference type="EMBL" id="FMZL01000032">
    <property type="protein sequence ID" value="SDC64940.1"/>
    <property type="molecule type" value="Genomic_DNA"/>
</dbReference>
<feature type="transmembrane region" description="Helical" evidence="1">
    <location>
        <begin position="67"/>
        <end position="87"/>
    </location>
</feature>
<proteinExistence type="predicted"/>
<evidence type="ECO:0000313" key="2">
    <source>
        <dbReference type="EMBL" id="SDC64940.1"/>
    </source>
</evidence>
<sequence>MSPVLRVVLIIGAFIALWVVVDRVRKKKIRIADSVYWVVCAVLMLLLALFPGIAFFFAGLLGFLSPSNFVFCMIIVLMLIKLFNLACDVSRLTDKVEQLAQELALHEKDDEGARPGKQG</sequence>
<keyword evidence="1" id="KW-0812">Transmembrane</keyword>
<dbReference type="RefSeq" id="WP_090847787.1">
    <property type="nucleotide sequence ID" value="NZ_FMZL01000032.1"/>
</dbReference>
<protein>
    <recommendedName>
        <fullName evidence="4">DUF2304 domain-containing protein</fullName>
    </recommendedName>
</protein>
<accession>A0A1G6NAS3</accession>
<dbReference type="AlphaFoldDB" id="A0A1G6NAS3"/>
<dbReference type="Proteomes" id="UP000198528">
    <property type="component" value="Unassembled WGS sequence"/>
</dbReference>
<dbReference type="Pfam" id="PF10066">
    <property type="entry name" value="DUF2304"/>
    <property type="match status" value="1"/>
</dbReference>
<keyword evidence="1" id="KW-0472">Membrane</keyword>
<keyword evidence="3" id="KW-1185">Reference proteome</keyword>
<keyword evidence="1" id="KW-1133">Transmembrane helix</keyword>
<feature type="transmembrane region" description="Helical" evidence="1">
    <location>
        <begin position="36"/>
        <end position="61"/>
    </location>
</feature>
<evidence type="ECO:0008006" key="4">
    <source>
        <dbReference type="Google" id="ProtNLM"/>
    </source>
</evidence>
<dbReference type="STRING" id="604330.SAMN04489857_0396"/>
<dbReference type="InterPro" id="IPR019277">
    <property type="entry name" value="DUF2304"/>
</dbReference>